<keyword evidence="2" id="KW-1185">Reference proteome</keyword>
<protein>
    <submittedName>
        <fullName evidence="1">Uncharacterized protein</fullName>
    </submittedName>
</protein>
<reference evidence="1 2" key="1">
    <citation type="submission" date="2019-07" db="EMBL/GenBank/DDBJ databases">
        <title>De Novo Assembly of kiwifruit Actinidia rufa.</title>
        <authorList>
            <person name="Sugita-Konishi S."/>
            <person name="Sato K."/>
            <person name="Mori E."/>
            <person name="Abe Y."/>
            <person name="Kisaki G."/>
            <person name="Hamano K."/>
            <person name="Suezawa K."/>
            <person name="Otani M."/>
            <person name="Fukuda T."/>
            <person name="Manabe T."/>
            <person name="Gomi K."/>
            <person name="Tabuchi M."/>
            <person name="Akimitsu K."/>
            <person name="Kataoka I."/>
        </authorList>
    </citation>
    <scope>NUCLEOTIDE SEQUENCE [LARGE SCALE GENOMIC DNA]</scope>
    <source>
        <strain evidence="2">cv. Fuchu</strain>
    </source>
</reference>
<dbReference type="Proteomes" id="UP000585474">
    <property type="component" value="Unassembled WGS sequence"/>
</dbReference>
<dbReference type="EMBL" id="BJWL01000010">
    <property type="protein sequence ID" value="GFY95646.1"/>
    <property type="molecule type" value="Genomic_DNA"/>
</dbReference>
<organism evidence="1 2">
    <name type="scientific">Actinidia rufa</name>
    <dbReference type="NCBI Taxonomy" id="165716"/>
    <lineage>
        <taxon>Eukaryota</taxon>
        <taxon>Viridiplantae</taxon>
        <taxon>Streptophyta</taxon>
        <taxon>Embryophyta</taxon>
        <taxon>Tracheophyta</taxon>
        <taxon>Spermatophyta</taxon>
        <taxon>Magnoliopsida</taxon>
        <taxon>eudicotyledons</taxon>
        <taxon>Gunneridae</taxon>
        <taxon>Pentapetalae</taxon>
        <taxon>asterids</taxon>
        <taxon>Ericales</taxon>
        <taxon>Actinidiaceae</taxon>
        <taxon>Actinidia</taxon>
    </lineage>
</organism>
<sequence length="158" mass="16900">MRHNIKPISHVLKVTLEQGYLQAFVAESREICLSHTFHVPSHPKDTYADGPRGIGRVTVKLGEAQINSIRSSRCLAPAEDDGSLLRGEGIVCVVSQQCAEQQASLSNRMTEIKDHIAAGFAKIEGQLCDLFIEVFRGFDGGKGGSAFGGESGPTDGSS</sequence>
<gene>
    <name evidence="1" type="ORF">Acr_10g0010310</name>
</gene>
<proteinExistence type="predicted"/>
<evidence type="ECO:0000313" key="1">
    <source>
        <dbReference type="EMBL" id="GFY95646.1"/>
    </source>
</evidence>
<name>A0A7J0FB48_9ERIC</name>
<accession>A0A7J0FB48</accession>
<dbReference type="AlphaFoldDB" id="A0A7J0FB48"/>
<evidence type="ECO:0000313" key="2">
    <source>
        <dbReference type="Proteomes" id="UP000585474"/>
    </source>
</evidence>
<comment type="caution">
    <text evidence="1">The sequence shown here is derived from an EMBL/GenBank/DDBJ whole genome shotgun (WGS) entry which is preliminary data.</text>
</comment>